<evidence type="ECO:0000256" key="2">
    <source>
        <dbReference type="ARBA" id="ARBA00004496"/>
    </source>
</evidence>
<dbReference type="GO" id="GO:0003729">
    <property type="term" value="F:mRNA binding"/>
    <property type="evidence" value="ECO:0007669"/>
    <property type="project" value="InterPro"/>
</dbReference>
<dbReference type="Proteomes" id="UP000031512">
    <property type="component" value="Unassembled WGS sequence"/>
</dbReference>
<keyword evidence="9" id="KW-1185">Reference proteome</keyword>
<proteinExistence type="predicted"/>
<evidence type="ECO:0000256" key="1">
    <source>
        <dbReference type="ARBA" id="ARBA00004123"/>
    </source>
</evidence>
<accession>L1LDD7</accession>
<dbReference type="PANTHER" id="PTHR45894">
    <property type="entry name" value="RNA-BINDING PROTEIN 8A"/>
    <property type="match status" value="1"/>
</dbReference>
<dbReference type="GO" id="GO:0006396">
    <property type="term" value="P:RNA processing"/>
    <property type="evidence" value="ECO:0007669"/>
    <property type="project" value="InterPro"/>
</dbReference>
<evidence type="ECO:0000313" key="8">
    <source>
        <dbReference type="EMBL" id="EKX73274.1"/>
    </source>
</evidence>
<evidence type="ECO:0000256" key="6">
    <source>
        <dbReference type="PROSITE-ProRule" id="PRU00176"/>
    </source>
</evidence>
<comment type="subcellular location">
    <subcellularLocation>
        <location evidence="2">Cytoplasm</location>
    </subcellularLocation>
    <subcellularLocation>
        <location evidence="1">Nucleus</location>
    </subcellularLocation>
</comment>
<keyword evidence="3" id="KW-0963">Cytoplasm</keyword>
<gene>
    <name evidence="8" type="ORF">BEWA_053290</name>
</gene>
<organism evidence="8 9">
    <name type="scientific">Theileria equi strain WA</name>
    <dbReference type="NCBI Taxonomy" id="1537102"/>
    <lineage>
        <taxon>Eukaryota</taxon>
        <taxon>Sar</taxon>
        <taxon>Alveolata</taxon>
        <taxon>Apicomplexa</taxon>
        <taxon>Aconoidasida</taxon>
        <taxon>Piroplasmida</taxon>
        <taxon>Theileriidae</taxon>
        <taxon>Theileria</taxon>
    </lineage>
</organism>
<dbReference type="InterPro" id="IPR008111">
    <property type="entry name" value="RNA-bd_8"/>
</dbReference>
<dbReference type="InterPro" id="IPR033744">
    <property type="entry name" value="RRM_RBM8"/>
</dbReference>
<dbReference type="RefSeq" id="XP_004832726.1">
    <property type="nucleotide sequence ID" value="XM_004832669.1"/>
</dbReference>
<dbReference type="InterPro" id="IPR035979">
    <property type="entry name" value="RBD_domain_sf"/>
</dbReference>
<dbReference type="PRINTS" id="PR01738">
    <property type="entry name" value="RNABINDINGM8"/>
</dbReference>
<evidence type="ECO:0000256" key="5">
    <source>
        <dbReference type="ARBA" id="ARBA00023242"/>
    </source>
</evidence>
<feature type="domain" description="RRM" evidence="7">
    <location>
        <begin position="29"/>
        <end position="107"/>
    </location>
</feature>
<dbReference type="GO" id="GO:0005634">
    <property type="term" value="C:nucleus"/>
    <property type="evidence" value="ECO:0007669"/>
    <property type="project" value="UniProtKB-SubCell"/>
</dbReference>
<dbReference type="EMBL" id="ACOU01000003">
    <property type="protein sequence ID" value="EKX73274.1"/>
    <property type="molecule type" value="Genomic_DNA"/>
</dbReference>
<dbReference type="AlphaFoldDB" id="L1LDD7"/>
<dbReference type="KEGG" id="beq:BEWA_053290"/>
<dbReference type="SUPFAM" id="SSF54928">
    <property type="entry name" value="RNA-binding domain, RBD"/>
    <property type="match status" value="1"/>
</dbReference>
<keyword evidence="4 6" id="KW-0694">RNA-binding</keyword>
<sequence>MSESVDREGGADMIVDSGVVNPVKSIEGWIVLVTGVHEEAQEEDVRDVFENYGTVSSVHLNLDRRSGYVKGYALLEYKSREEAQSAIDNLNGTELLGKAISVSWVFRETPKG</sequence>
<dbReference type="VEuPathDB" id="PiroplasmaDB:BEWA_053290"/>
<evidence type="ECO:0000313" key="9">
    <source>
        <dbReference type="Proteomes" id="UP000031512"/>
    </source>
</evidence>
<comment type="caution">
    <text evidence="8">The sequence shown here is derived from an EMBL/GenBank/DDBJ whole genome shotgun (WGS) entry which is preliminary data.</text>
</comment>
<dbReference type="CDD" id="cd12324">
    <property type="entry name" value="RRM_RBM8"/>
    <property type="match status" value="1"/>
</dbReference>
<dbReference type="GeneID" id="15802881"/>
<dbReference type="InterPro" id="IPR012677">
    <property type="entry name" value="Nucleotide-bd_a/b_plait_sf"/>
</dbReference>
<dbReference type="STRING" id="1537102.L1LDD7"/>
<dbReference type="SMART" id="SM00360">
    <property type="entry name" value="RRM"/>
    <property type="match status" value="1"/>
</dbReference>
<reference evidence="8 9" key="1">
    <citation type="journal article" date="2012" name="BMC Genomics">
        <title>Comparative genomic analysis and phylogenetic position of Theileria equi.</title>
        <authorList>
            <person name="Kappmeyer L.S."/>
            <person name="Thiagarajan M."/>
            <person name="Herndon D.R."/>
            <person name="Ramsay J.D."/>
            <person name="Caler E."/>
            <person name="Djikeng A."/>
            <person name="Gillespie J.J."/>
            <person name="Lau A.O."/>
            <person name="Roalson E.H."/>
            <person name="Silva J.C."/>
            <person name="Silva M.G."/>
            <person name="Suarez C.E."/>
            <person name="Ueti M.W."/>
            <person name="Nene V.M."/>
            <person name="Mealey R.H."/>
            <person name="Knowles D.P."/>
            <person name="Brayton K.A."/>
        </authorList>
    </citation>
    <scope>NUCLEOTIDE SEQUENCE [LARGE SCALE GENOMIC DNA]</scope>
    <source>
        <strain evidence="8 9">WA</strain>
    </source>
</reference>
<keyword evidence="5" id="KW-0539">Nucleus</keyword>
<dbReference type="GO" id="GO:0005737">
    <property type="term" value="C:cytoplasm"/>
    <property type="evidence" value="ECO:0007669"/>
    <property type="project" value="UniProtKB-SubCell"/>
</dbReference>
<name>L1LDD7_THEEQ</name>
<dbReference type="eggNOG" id="KOG0130">
    <property type="taxonomic scope" value="Eukaryota"/>
</dbReference>
<dbReference type="OrthoDB" id="15688at2759"/>
<dbReference type="PROSITE" id="PS50102">
    <property type="entry name" value="RRM"/>
    <property type="match status" value="1"/>
</dbReference>
<protein>
    <submittedName>
        <fullName evidence="8">RNA recognition motif domain containing protein</fullName>
    </submittedName>
</protein>
<dbReference type="InterPro" id="IPR000504">
    <property type="entry name" value="RRM_dom"/>
</dbReference>
<evidence type="ECO:0000259" key="7">
    <source>
        <dbReference type="PROSITE" id="PS50102"/>
    </source>
</evidence>
<dbReference type="Pfam" id="PF00076">
    <property type="entry name" value="RRM_1"/>
    <property type="match status" value="1"/>
</dbReference>
<evidence type="ECO:0000256" key="3">
    <source>
        <dbReference type="ARBA" id="ARBA00022490"/>
    </source>
</evidence>
<evidence type="ECO:0000256" key="4">
    <source>
        <dbReference type="ARBA" id="ARBA00022884"/>
    </source>
</evidence>
<dbReference type="Gene3D" id="3.30.70.330">
    <property type="match status" value="1"/>
</dbReference>